<dbReference type="InterPro" id="IPR011429">
    <property type="entry name" value="Cyt_c_Planctomycete-type"/>
</dbReference>
<dbReference type="OrthoDB" id="175242at2"/>
<protein>
    <recommendedName>
        <fullName evidence="10">Planctomycete cytochrome C</fullName>
    </recommendedName>
</protein>
<dbReference type="GO" id="GO:0009055">
    <property type="term" value="F:electron transfer activity"/>
    <property type="evidence" value="ECO:0007669"/>
    <property type="project" value="InterPro"/>
</dbReference>
<gene>
    <name evidence="8" type="ORF">Pan216_33380</name>
</gene>
<reference evidence="8 9" key="1">
    <citation type="submission" date="2019-02" db="EMBL/GenBank/DDBJ databases">
        <title>Deep-cultivation of Planctomycetes and their phenomic and genomic characterization uncovers novel biology.</title>
        <authorList>
            <person name="Wiegand S."/>
            <person name="Jogler M."/>
            <person name="Boedeker C."/>
            <person name="Pinto D."/>
            <person name="Vollmers J."/>
            <person name="Rivas-Marin E."/>
            <person name="Kohn T."/>
            <person name="Peeters S.H."/>
            <person name="Heuer A."/>
            <person name="Rast P."/>
            <person name="Oberbeckmann S."/>
            <person name="Bunk B."/>
            <person name="Jeske O."/>
            <person name="Meyerdierks A."/>
            <person name="Storesund J.E."/>
            <person name="Kallscheuer N."/>
            <person name="Luecker S."/>
            <person name="Lage O.M."/>
            <person name="Pohl T."/>
            <person name="Merkel B.J."/>
            <person name="Hornburger P."/>
            <person name="Mueller R.-W."/>
            <person name="Bruemmer F."/>
            <person name="Labrenz M."/>
            <person name="Spormann A.M."/>
            <person name="Op den Camp H."/>
            <person name="Overmann J."/>
            <person name="Amann R."/>
            <person name="Jetten M.S.M."/>
            <person name="Mascher T."/>
            <person name="Medema M.H."/>
            <person name="Devos D.P."/>
            <person name="Kaster A.-K."/>
            <person name="Ovreas L."/>
            <person name="Rohde M."/>
            <person name="Galperin M.Y."/>
            <person name="Jogler C."/>
        </authorList>
    </citation>
    <scope>NUCLEOTIDE SEQUENCE [LARGE SCALE GENOMIC DNA]</scope>
    <source>
        <strain evidence="8 9">Pan216</strain>
    </source>
</reference>
<dbReference type="InterPro" id="IPR013036">
    <property type="entry name" value="DUF1587"/>
</dbReference>
<dbReference type="Pfam" id="PF07626">
    <property type="entry name" value="PSD3"/>
    <property type="match status" value="1"/>
</dbReference>
<dbReference type="InterPro" id="IPR013039">
    <property type="entry name" value="DUF1588"/>
</dbReference>
<evidence type="ECO:0000259" key="4">
    <source>
        <dbReference type="Pfam" id="PF07631"/>
    </source>
</evidence>
<dbReference type="EMBL" id="CP036279">
    <property type="protein sequence ID" value="QDU62471.1"/>
    <property type="molecule type" value="Genomic_DNA"/>
</dbReference>
<feature type="domain" description="DUF1592" evidence="4">
    <location>
        <begin position="555"/>
        <end position="680"/>
    </location>
</feature>
<evidence type="ECO:0000313" key="8">
    <source>
        <dbReference type="EMBL" id="QDU62471.1"/>
    </source>
</evidence>
<evidence type="ECO:0000313" key="9">
    <source>
        <dbReference type="Proteomes" id="UP000317093"/>
    </source>
</evidence>
<dbReference type="Proteomes" id="UP000317093">
    <property type="component" value="Chromosome"/>
</dbReference>
<evidence type="ECO:0008006" key="10">
    <source>
        <dbReference type="Google" id="ProtNLM"/>
    </source>
</evidence>
<evidence type="ECO:0000259" key="7">
    <source>
        <dbReference type="Pfam" id="PF16841"/>
    </source>
</evidence>
<proteinExistence type="predicted"/>
<dbReference type="Pfam" id="PF07637">
    <property type="entry name" value="PSD5"/>
    <property type="match status" value="1"/>
</dbReference>
<feature type="domain" description="DUF1585" evidence="1">
    <location>
        <begin position="811"/>
        <end position="883"/>
    </location>
</feature>
<dbReference type="InterPro" id="IPR013043">
    <property type="entry name" value="DUF1595"/>
</dbReference>
<feature type="domain" description="Carbohydrate binding module xylan-binding" evidence="7">
    <location>
        <begin position="371"/>
        <end position="458"/>
    </location>
</feature>
<evidence type="ECO:0000259" key="3">
    <source>
        <dbReference type="Pfam" id="PF07627"/>
    </source>
</evidence>
<evidence type="ECO:0000259" key="6">
    <source>
        <dbReference type="Pfam" id="PF07637"/>
    </source>
</evidence>
<accession>A0A518B666</accession>
<keyword evidence="9" id="KW-1185">Reference proteome</keyword>
<name>A0A518B666_9BACT</name>
<dbReference type="RefSeq" id="WP_145259249.1">
    <property type="nucleotide sequence ID" value="NZ_CP036279.1"/>
</dbReference>
<dbReference type="GO" id="GO:0020037">
    <property type="term" value="F:heme binding"/>
    <property type="evidence" value="ECO:0007669"/>
    <property type="project" value="InterPro"/>
</dbReference>
<evidence type="ECO:0000259" key="5">
    <source>
        <dbReference type="Pfam" id="PF07635"/>
    </source>
</evidence>
<feature type="domain" description="Cytochrome C Planctomycete-type" evidence="5">
    <location>
        <begin position="44"/>
        <end position="91"/>
    </location>
</feature>
<feature type="domain" description="DUF1595" evidence="6">
    <location>
        <begin position="483"/>
        <end position="544"/>
    </location>
</feature>
<dbReference type="Pfam" id="PF07624">
    <property type="entry name" value="PSD2"/>
    <property type="match status" value="1"/>
</dbReference>
<dbReference type="Pfam" id="PF07627">
    <property type="entry name" value="PSCyt3"/>
    <property type="match status" value="1"/>
</dbReference>
<organism evidence="8 9">
    <name type="scientific">Kolteria novifilia</name>
    <dbReference type="NCBI Taxonomy" id="2527975"/>
    <lineage>
        <taxon>Bacteria</taxon>
        <taxon>Pseudomonadati</taxon>
        <taxon>Planctomycetota</taxon>
        <taxon>Planctomycetia</taxon>
        <taxon>Kolteriales</taxon>
        <taxon>Kolteriaceae</taxon>
        <taxon>Kolteria</taxon>
    </lineage>
</organism>
<feature type="domain" description="Carbohydrate binding module xylan-binding" evidence="7">
    <location>
        <begin position="242"/>
        <end position="324"/>
    </location>
</feature>
<sequence>MIERRGRSLLLTALVMLGATAPGRSDDVMASYKKDVEPFLAKYCLDCHLADDPTGGVALDTFTNSLSFSKKGRLLESVADVLGTGLMPPEDMPQPSAQESAAIIAWIERQLSRCDGTSRPGRVTIRRLNRYEYDNTVRDLLGVDLNVSKDFPSDDVGHGFDNIADVLSISPIHTERYLDAAQRIAEAAIAVPDETSAPRRVYSAEKLQHGQMNSGVRLLASNGAIHVDHEFPEEGEYLLEATAYGDQAGTEPVRASLKLDGAELVVHDVTATRGTPDIYRTRQFVSKGRHRIAVTFLNDYWDAKAPDGEKDRNLWVESLRIVGPLLPHPVVRKEATDLEGGHLHDNRARRLPSTGTVTATFNIPADGLYAIRVRAHADQAGKDLARLAIQVNEKTIAEPEVPAEKENPDYYVTKRKLKAGKTKIGAAFLNDFYDPKASDPTRRDRNLIIHSIELQGPLGTPTSSEQPLIVRRPELQESSWEECARESLKPLLSRAFRRPVREDELRAFTGLVEQARVHGESFDGAMQLALQATLVSPNFLFRIEKDPPEGKVRLLDEYELATRLSYFLWSSMPDEELFEQARNSTLRKNLPSQIKRMLADPKADALVENFAGQWLHTRLLANVTPDTKVFPKFNEKLREAMRQETELFFASVMREDRSILDLLDADYTFLNERLAKHYGIDGVKGDQFRRVSMNGDRRGGVLTHASILTVTSNPNRTSPVKRGKWILEQLLGTPPPEPPPQVPELDESTDVVLSAPLRVRLEQHRAKAECAACHRRMDPLGFALENYDAIGGWRERDGKFPIDPSGTLPGGKLFEGPKDLRALLRSSPEKFTRNLIRQMLAYGLGRGVEYYDRCAINRIEDRLQSGDYAFSRLVLGIVESDPFQMRSAEGGEE</sequence>
<feature type="domain" description="DUF1587" evidence="2">
    <location>
        <begin position="126"/>
        <end position="190"/>
    </location>
</feature>
<dbReference type="Pfam" id="PF16841">
    <property type="entry name" value="CBM60"/>
    <property type="match status" value="2"/>
</dbReference>
<dbReference type="Gene3D" id="2.60.60.40">
    <property type="match status" value="1"/>
</dbReference>
<dbReference type="InterPro" id="IPR036909">
    <property type="entry name" value="Cyt_c-like_dom_sf"/>
</dbReference>
<dbReference type="Pfam" id="PF07635">
    <property type="entry name" value="PSCyt1"/>
    <property type="match status" value="1"/>
</dbReference>
<dbReference type="InterPro" id="IPR011478">
    <property type="entry name" value="DUF1585"/>
</dbReference>
<dbReference type="AlphaFoldDB" id="A0A518B666"/>
<dbReference type="KEGG" id="knv:Pan216_33380"/>
<evidence type="ECO:0000259" key="1">
    <source>
        <dbReference type="Pfam" id="PF07624"/>
    </source>
</evidence>
<dbReference type="SUPFAM" id="SSF46626">
    <property type="entry name" value="Cytochrome c"/>
    <property type="match status" value="1"/>
</dbReference>
<feature type="domain" description="DUF1588" evidence="3">
    <location>
        <begin position="698"/>
        <end position="797"/>
    </location>
</feature>
<dbReference type="InterPro" id="IPR031768">
    <property type="entry name" value="CBM60_xylan-bd"/>
</dbReference>
<dbReference type="Pfam" id="PF07631">
    <property type="entry name" value="PSD4"/>
    <property type="match status" value="1"/>
</dbReference>
<dbReference type="InterPro" id="IPR013042">
    <property type="entry name" value="DUF1592"/>
</dbReference>
<evidence type="ECO:0000259" key="2">
    <source>
        <dbReference type="Pfam" id="PF07626"/>
    </source>
</evidence>